<comment type="caution">
    <text evidence="1">The sequence shown here is derived from an EMBL/GenBank/DDBJ whole genome shotgun (WGS) entry which is preliminary data.</text>
</comment>
<sequence>MAGRSAGTAILPSEHSATGGYTINSTILVELEEASIADLMPAACPVCRLSKKQAGAKEASIPTV</sequence>
<dbReference type="Proteomes" id="UP000601435">
    <property type="component" value="Unassembled WGS sequence"/>
</dbReference>
<dbReference type="EMBL" id="CAJNJA010077408">
    <property type="protein sequence ID" value="CAE7920184.1"/>
    <property type="molecule type" value="Genomic_DNA"/>
</dbReference>
<proteinExistence type="predicted"/>
<dbReference type="OrthoDB" id="422236at2759"/>
<evidence type="ECO:0000313" key="2">
    <source>
        <dbReference type="Proteomes" id="UP000601435"/>
    </source>
</evidence>
<name>A0A813BSA5_9DINO</name>
<protein>
    <submittedName>
        <fullName evidence="1">ABHD10 protein</fullName>
    </submittedName>
</protein>
<keyword evidence="2" id="KW-1185">Reference proteome</keyword>
<organism evidence="1 2">
    <name type="scientific">Symbiodinium necroappetens</name>
    <dbReference type="NCBI Taxonomy" id="1628268"/>
    <lineage>
        <taxon>Eukaryota</taxon>
        <taxon>Sar</taxon>
        <taxon>Alveolata</taxon>
        <taxon>Dinophyceae</taxon>
        <taxon>Suessiales</taxon>
        <taxon>Symbiodiniaceae</taxon>
        <taxon>Symbiodinium</taxon>
    </lineage>
</organism>
<accession>A0A813BSA5</accession>
<reference evidence="1" key="1">
    <citation type="submission" date="2021-02" db="EMBL/GenBank/DDBJ databases">
        <authorList>
            <person name="Dougan E. K."/>
            <person name="Rhodes N."/>
            <person name="Thang M."/>
            <person name="Chan C."/>
        </authorList>
    </citation>
    <scope>NUCLEOTIDE SEQUENCE</scope>
</reference>
<dbReference type="AlphaFoldDB" id="A0A813BSA5"/>
<evidence type="ECO:0000313" key="1">
    <source>
        <dbReference type="EMBL" id="CAE7920184.1"/>
    </source>
</evidence>
<gene>
    <name evidence="1" type="primary">ABHD10</name>
    <name evidence="1" type="ORF">SNEC2469_LOCUS31667</name>
</gene>